<dbReference type="RefSeq" id="WP_224021280.1">
    <property type="nucleotide sequence ID" value="NZ_AP025014.1"/>
</dbReference>
<dbReference type="Proteomes" id="UP001152518">
    <property type="component" value="Unassembled WGS sequence"/>
</dbReference>
<accession>A0AAW6QZI7</accession>
<name>A0AAW6QZI7_9GAMM</name>
<proteinExistence type="predicted"/>
<dbReference type="Pfam" id="PF09614">
    <property type="entry name" value="Cas_Csy2"/>
    <property type="match status" value="1"/>
</dbReference>
<organism evidence="1">
    <name type="scientific">Shewanella xiamenensis</name>
    <dbReference type="NCBI Taxonomy" id="332186"/>
    <lineage>
        <taxon>Bacteria</taxon>
        <taxon>Pseudomonadati</taxon>
        <taxon>Pseudomonadota</taxon>
        <taxon>Gammaproteobacteria</taxon>
        <taxon>Alteromonadales</taxon>
        <taxon>Shewanellaceae</taxon>
        <taxon>Shewanella</taxon>
    </lineage>
</organism>
<sequence>MVKNLHLRELLDIEDVQARSAALRRAFAAYTEPLDVTGEESSALIILLNLTYPKKLVDDLLDKRLARTTVNNQTHIDVCIDEVQWLHTHNLKYPDIRVSKQRLVTASPQLHPSILSSANCQRTLGWSHDAAMINFIKLFGCHFIWQGKVTCLATLMCEAPKHWKEAFQELGMPVKQFMNICGRVKHVLPAQLSPDKVDKYSVQVRMPFRDGYIAITPVVSHALQSELQQAAIKKQGRYTSLEFIRPAAVSELVASLGGNAKALNYPPRINKKTHGLGNNLLARVLSGQDVLNQNVLSQPRFVRVLDELLSSESALVLKQRRQQKVANLRQIRAMLSEWLAPMLEWRLEVKEGPILLSELEPINGSLEYQFLTFENELLPELLLPLFGRLNSVMSHSPMISQYAFHQRLMPLLRNSLKWLLTHLAYKEPLLQNDAEDEHFQRYLHLKGIRVFDAQALSNPYCVGIPSLSAVWGMMHNYQRRLNEGLGTQLRFTSFSWFIRQYSSVSGKKLPEYGMQGSKENQFRRAGIIDNRHCDLVFDLVIHIDGYEDDLAILDNRTEMLKASFPANFAGGVMHPPELDAVDAWCQLYQSEAELFSILKRLPMSGKWIMPTRYSMGNVSDLLFLLDKNYSLCPTMVGYLPLTEPVSRVGSLEPLHCYAEPALGVVECASAIEIRLQGQINYFKRAFWMLEAKEHSMLMKRI</sequence>
<gene>
    <name evidence="1" type="ORF">E2650_14095</name>
</gene>
<evidence type="ECO:0000313" key="1">
    <source>
        <dbReference type="EMBL" id="MDG5901001.1"/>
    </source>
</evidence>
<comment type="caution">
    <text evidence="1">The sequence shown here is derived from an EMBL/GenBank/DDBJ whole genome shotgun (WGS) entry which is preliminary data.</text>
</comment>
<reference evidence="1" key="2">
    <citation type="submission" date="2019-04" db="EMBL/GenBank/DDBJ databases">
        <authorList>
            <person name="Zou H."/>
        </authorList>
    </citation>
    <scope>NUCLEOTIDE SEQUENCE</scope>
    <source>
        <strain evidence="1">2015oxa</strain>
    </source>
</reference>
<dbReference type="AlphaFoldDB" id="A0AAW6QZI7"/>
<dbReference type="InterPro" id="IPR013398">
    <property type="entry name" value="CRISPR-assoc_prot_Csy2"/>
</dbReference>
<protein>
    <submittedName>
        <fullName evidence="1">Uncharacterized protein</fullName>
    </submittedName>
</protein>
<dbReference type="EMBL" id="SUNE01000009">
    <property type="protein sequence ID" value="MDG5901001.1"/>
    <property type="molecule type" value="Genomic_DNA"/>
</dbReference>
<reference evidence="1" key="1">
    <citation type="journal article" date="2019" name="Int J Environ Res Public Health">
        <title>Characterization of Chromosome-Mediated BlaOXA-894 in Shewanella xiamenensis Isolated from Pig Wastewater.</title>
        <authorList>
            <person name="Zou H."/>
            <person name="Zhou Z."/>
            <person name="Xia H."/>
            <person name="Zhao Q."/>
            <person name="Li X."/>
        </authorList>
    </citation>
    <scope>NUCLEOTIDE SEQUENCE</scope>
    <source>
        <strain evidence="1">2015oxa</strain>
    </source>
</reference>